<dbReference type="InterPro" id="IPR041492">
    <property type="entry name" value="HAD_2"/>
</dbReference>
<accession>W6K4V8</accession>
<dbReference type="Gene3D" id="1.10.150.240">
    <property type="entry name" value="Putative phosphatase, domain 2"/>
    <property type="match status" value="1"/>
</dbReference>
<dbReference type="InterPro" id="IPR050155">
    <property type="entry name" value="HAD-like_hydrolase_sf"/>
</dbReference>
<dbReference type="SFLD" id="SFLDS00003">
    <property type="entry name" value="Haloacid_Dehalogenase"/>
    <property type="match status" value="1"/>
</dbReference>
<organism evidence="1 2">
    <name type="scientific">Nostocoides australiense Ben110</name>
    <dbReference type="NCBI Taxonomy" id="1193182"/>
    <lineage>
        <taxon>Bacteria</taxon>
        <taxon>Bacillati</taxon>
        <taxon>Actinomycetota</taxon>
        <taxon>Actinomycetes</taxon>
        <taxon>Micrococcales</taxon>
        <taxon>Intrasporangiaceae</taxon>
        <taxon>Nostocoides</taxon>
    </lineage>
</organism>
<dbReference type="SFLD" id="SFLDG01129">
    <property type="entry name" value="C1.5:_HAD__Beta-PGM__Phosphata"/>
    <property type="match status" value="1"/>
</dbReference>
<proteinExistence type="predicted"/>
<dbReference type="Gene3D" id="3.40.50.1000">
    <property type="entry name" value="HAD superfamily/HAD-like"/>
    <property type="match status" value="1"/>
</dbReference>
<dbReference type="GO" id="GO:0005829">
    <property type="term" value="C:cytosol"/>
    <property type="evidence" value="ECO:0007669"/>
    <property type="project" value="TreeGrafter"/>
</dbReference>
<dbReference type="AlphaFoldDB" id="W6K4V8"/>
<dbReference type="InterPro" id="IPR036412">
    <property type="entry name" value="HAD-like_sf"/>
</dbReference>
<sequence>MTIPRWQGVLFDLDGTLVDSIPLIIASYDHALTSVLGQGRPEPEVRGWIGRTLTSVFEQEYPERAAELESTYIAWNRANAATMIGRYDGVHDLLVGLSDAQARFGVVTSKRRATAREALVLAGADDLVDVLAASEDTSEHKPLPAPLLHGAARLSVPAEGCAYVGDAVVDVQAAKAAGMTSIAVTWGAADAATLEAAAPDHLVHTAYELHDLLLGAAGSGGDTQAMG</sequence>
<reference evidence="1 2" key="1">
    <citation type="journal article" date="2013" name="ISME J.">
        <title>A metabolic model for members of the genus Tetrasphaera involved in enhanced biological phosphorus removal.</title>
        <authorList>
            <person name="Kristiansen R."/>
            <person name="Nguyen H.T.T."/>
            <person name="Saunders A.M."/>
            <person name="Nielsen J.L."/>
            <person name="Wimmer R."/>
            <person name="Le V.Q."/>
            <person name="McIlroy S.J."/>
            <person name="Petrovski S."/>
            <person name="Seviour R.J."/>
            <person name="Calteau A."/>
            <person name="Nielsen K.L."/>
            <person name="Nielsen P.H."/>
        </authorList>
    </citation>
    <scope>NUCLEOTIDE SEQUENCE [LARGE SCALE GENOMIC DNA]</scope>
    <source>
        <strain evidence="1 2">Ben110</strain>
    </source>
</reference>
<keyword evidence="2" id="KW-1185">Reference proteome</keyword>
<dbReference type="EMBL" id="CAJA01000518">
    <property type="protein sequence ID" value="CCH75689.1"/>
    <property type="molecule type" value="Genomic_DNA"/>
</dbReference>
<dbReference type="InterPro" id="IPR006439">
    <property type="entry name" value="HAD-SF_hydro_IA"/>
</dbReference>
<protein>
    <submittedName>
        <fullName evidence="1">Putative P-Ser-HPr phosphatase (PpaX)</fullName>
        <ecNumber evidence="1">3.6.1.1</ecNumber>
    </submittedName>
</protein>
<keyword evidence="1" id="KW-0378">Hydrolase</keyword>
<dbReference type="SUPFAM" id="SSF56784">
    <property type="entry name" value="HAD-like"/>
    <property type="match status" value="1"/>
</dbReference>
<dbReference type="NCBIfam" id="TIGR01549">
    <property type="entry name" value="HAD-SF-IA-v1"/>
    <property type="match status" value="1"/>
</dbReference>
<comment type="caution">
    <text evidence="1">The sequence shown here is derived from an EMBL/GenBank/DDBJ whole genome shotgun (WGS) entry which is preliminary data.</text>
</comment>
<name>W6K4V8_9MICO</name>
<dbReference type="STRING" id="1193182.BN11_90004"/>
<dbReference type="RefSeq" id="WP_048693435.1">
    <property type="nucleotide sequence ID" value="NZ_HG764815.1"/>
</dbReference>
<gene>
    <name evidence="1" type="ORF">BN11_90004</name>
</gene>
<dbReference type="InterPro" id="IPR023214">
    <property type="entry name" value="HAD_sf"/>
</dbReference>
<dbReference type="PANTHER" id="PTHR43434">
    <property type="entry name" value="PHOSPHOGLYCOLATE PHOSPHATASE"/>
    <property type="match status" value="1"/>
</dbReference>
<dbReference type="InterPro" id="IPR023198">
    <property type="entry name" value="PGP-like_dom2"/>
</dbReference>
<dbReference type="GO" id="GO:0004427">
    <property type="term" value="F:inorganic diphosphate phosphatase activity"/>
    <property type="evidence" value="ECO:0007669"/>
    <property type="project" value="UniProtKB-EC"/>
</dbReference>
<dbReference type="OrthoDB" id="9776368at2"/>
<dbReference type="GO" id="GO:0008967">
    <property type="term" value="F:phosphoglycolate phosphatase activity"/>
    <property type="evidence" value="ECO:0007669"/>
    <property type="project" value="TreeGrafter"/>
</dbReference>
<dbReference type="GO" id="GO:0006281">
    <property type="term" value="P:DNA repair"/>
    <property type="evidence" value="ECO:0007669"/>
    <property type="project" value="TreeGrafter"/>
</dbReference>
<evidence type="ECO:0000313" key="2">
    <source>
        <dbReference type="Proteomes" id="UP000035763"/>
    </source>
</evidence>
<dbReference type="Pfam" id="PF13419">
    <property type="entry name" value="HAD_2"/>
    <property type="match status" value="1"/>
</dbReference>
<dbReference type="EC" id="3.6.1.1" evidence="1"/>
<dbReference type="PANTHER" id="PTHR43434:SF1">
    <property type="entry name" value="PHOSPHOGLYCOLATE PHOSPHATASE"/>
    <property type="match status" value="1"/>
</dbReference>
<dbReference type="Proteomes" id="UP000035763">
    <property type="component" value="Unassembled WGS sequence"/>
</dbReference>
<evidence type="ECO:0000313" key="1">
    <source>
        <dbReference type="EMBL" id="CCH75689.1"/>
    </source>
</evidence>